<organism evidence="1 2">
    <name type="scientific">Streptomyces formicae</name>
    <dbReference type="NCBI Taxonomy" id="1616117"/>
    <lineage>
        <taxon>Bacteria</taxon>
        <taxon>Bacillati</taxon>
        <taxon>Actinomycetota</taxon>
        <taxon>Actinomycetes</taxon>
        <taxon>Kitasatosporales</taxon>
        <taxon>Streptomycetaceae</taxon>
        <taxon>Streptomyces</taxon>
    </lineage>
</organism>
<sequence length="66" mass="7304">MTTPHPESDPVIAPAMDIEITRTDCHQCGTELHGINGRYACTVCGWVNPWSEGHTDLPVELDEEAR</sequence>
<reference evidence="1 2" key="1">
    <citation type="submission" date="2021-03" db="EMBL/GenBank/DDBJ databases">
        <title>Complete genome of Streptomyces formicae strain 1H-GS9 (DSM 100524).</title>
        <authorList>
            <person name="Atanasov K.E."/>
            <person name="Altabella T."/>
            <person name="Ferrer A."/>
        </authorList>
    </citation>
    <scope>NUCLEOTIDE SEQUENCE [LARGE SCALE GENOMIC DNA]</scope>
    <source>
        <strain evidence="1 2">1H-GS9</strain>
    </source>
</reference>
<gene>
    <name evidence="1" type="ORF">J4032_11645</name>
</gene>
<protein>
    <submittedName>
        <fullName evidence="1">Uncharacterized protein</fullName>
    </submittedName>
</protein>
<evidence type="ECO:0000313" key="2">
    <source>
        <dbReference type="Proteomes" id="UP000828924"/>
    </source>
</evidence>
<accession>A0ABY3X2B4</accession>
<dbReference type="Proteomes" id="UP000828924">
    <property type="component" value="Chromosome"/>
</dbReference>
<evidence type="ECO:0000313" key="1">
    <source>
        <dbReference type="EMBL" id="UNM16911.1"/>
    </source>
</evidence>
<dbReference type="RefSeq" id="WP_242330700.1">
    <property type="nucleotide sequence ID" value="NZ_CP071872.1"/>
</dbReference>
<dbReference type="EMBL" id="CP071872">
    <property type="protein sequence ID" value="UNM16911.1"/>
    <property type="molecule type" value="Genomic_DNA"/>
</dbReference>
<keyword evidence="2" id="KW-1185">Reference proteome</keyword>
<name>A0ABY3X2B4_9ACTN</name>
<proteinExistence type="predicted"/>